<keyword evidence="2" id="KW-0472">Membrane</keyword>
<keyword evidence="2" id="KW-1133">Transmembrane helix</keyword>
<feature type="domain" description="EamA" evidence="3">
    <location>
        <begin position="159"/>
        <end position="293"/>
    </location>
</feature>
<dbReference type="SUPFAM" id="SSF103481">
    <property type="entry name" value="Multidrug resistance efflux transporter EmrE"/>
    <property type="match status" value="2"/>
</dbReference>
<dbReference type="InterPro" id="IPR000620">
    <property type="entry name" value="EamA_dom"/>
</dbReference>
<feature type="transmembrane region" description="Helical" evidence="2">
    <location>
        <begin position="128"/>
        <end position="146"/>
    </location>
</feature>
<evidence type="ECO:0000313" key="4">
    <source>
        <dbReference type="EMBL" id="QDZ41090.1"/>
    </source>
</evidence>
<sequence>MFPKQGRVLIILLLGVVGVSTAAIFIRLCLQVTGESGLGFSLFIAAVRLTFASVALLPVLINQFPIPVSRQGYQYAIGAGMTLMFHFAFWITSLSFTSIAASTTIVTTNPIWVTLLSWFWLKEKPTRFTILGIGISLLGGFCIAIGDAGSLSGGTNPLLGDALALLGAWSASFYLLLGKQAQASGLSIGHYSAIAYSTAAILLLPLPLFFGINYWGYPREVYVYLLGMALFSQVLGHTSFNWAVRFISPTFVTLALLFEPVSASILGFFVFGEVPSILVLIGAIILLTGSAIAILGADSQRNIN</sequence>
<feature type="transmembrane region" description="Helical" evidence="2">
    <location>
        <begin position="221"/>
        <end position="244"/>
    </location>
</feature>
<comment type="similarity">
    <text evidence="1">Belongs to the EamA transporter family.</text>
</comment>
<feature type="transmembrane region" description="Helical" evidence="2">
    <location>
        <begin position="189"/>
        <end position="215"/>
    </location>
</feature>
<protein>
    <submittedName>
        <fullName evidence="4">DMT family transporter</fullName>
    </submittedName>
</protein>
<reference evidence="4" key="1">
    <citation type="submission" date="2019-08" db="EMBL/GenBank/DDBJ databases">
        <title>Carotenoids and Carotenoid Binding Proteins in the Halophilic Cyanobacterium Euhalothece sp. ZM00.</title>
        <authorList>
            <person name="Cho S.M."/>
            <person name="Song J.Y."/>
            <person name="Park Y.-I."/>
        </authorList>
    </citation>
    <scope>NUCLEOTIDE SEQUENCE [LARGE SCALE GENOMIC DNA]</scope>
    <source>
        <strain evidence="4">Z-M001</strain>
    </source>
</reference>
<feature type="domain" description="EamA" evidence="3">
    <location>
        <begin position="9"/>
        <end position="143"/>
    </location>
</feature>
<keyword evidence="2" id="KW-0812">Transmembrane</keyword>
<organism evidence="4 5">
    <name type="scientific">Euhalothece natronophila Z-M001</name>
    <dbReference type="NCBI Taxonomy" id="522448"/>
    <lineage>
        <taxon>Bacteria</taxon>
        <taxon>Bacillati</taxon>
        <taxon>Cyanobacteriota</taxon>
        <taxon>Cyanophyceae</taxon>
        <taxon>Oscillatoriophycideae</taxon>
        <taxon>Chroococcales</taxon>
        <taxon>Halothecacae</taxon>
        <taxon>Halothece cluster</taxon>
        <taxon>Euhalothece</taxon>
    </lineage>
</organism>
<dbReference type="OrthoDB" id="9790852at2"/>
<keyword evidence="5" id="KW-1185">Reference proteome</keyword>
<dbReference type="AlphaFoldDB" id="A0A5B8NST2"/>
<dbReference type="PANTHER" id="PTHR22911">
    <property type="entry name" value="ACYL-MALONYL CONDENSING ENZYME-RELATED"/>
    <property type="match status" value="1"/>
</dbReference>
<evidence type="ECO:0000313" key="5">
    <source>
        <dbReference type="Proteomes" id="UP000318453"/>
    </source>
</evidence>
<dbReference type="Proteomes" id="UP000318453">
    <property type="component" value="Chromosome"/>
</dbReference>
<feature type="transmembrane region" description="Helical" evidence="2">
    <location>
        <begin position="99"/>
        <end position="121"/>
    </location>
</feature>
<feature type="transmembrane region" description="Helical" evidence="2">
    <location>
        <begin position="73"/>
        <end position="93"/>
    </location>
</feature>
<accession>A0A5B8NST2</accession>
<dbReference type="GO" id="GO:0016020">
    <property type="term" value="C:membrane"/>
    <property type="evidence" value="ECO:0007669"/>
    <property type="project" value="InterPro"/>
</dbReference>
<proteinExistence type="inferred from homology"/>
<evidence type="ECO:0000256" key="2">
    <source>
        <dbReference type="SAM" id="Phobius"/>
    </source>
</evidence>
<dbReference type="RefSeq" id="WP_146296927.1">
    <property type="nucleotide sequence ID" value="NZ_CP042326.1"/>
</dbReference>
<evidence type="ECO:0000259" key="3">
    <source>
        <dbReference type="Pfam" id="PF00892"/>
    </source>
</evidence>
<feature type="transmembrane region" description="Helical" evidence="2">
    <location>
        <begin position="251"/>
        <end position="271"/>
    </location>
</feature>
<dbReference type="Pfam" id="PF00892">
    <property type="entry name" value="EamA"/>
    <property type="match status" value="2"/>
</dbReference>
<dbReference type="InterPro" id="IPR037185">
    <property type="entry name" value="EmrE-like"/>
</dbReference>
<dbReference type="PANTHER" id="PTHR22911:SF76">
    <property type="entry name" value="EAMA DOMAIN-CONTAINING PROTEIN"/>
    <property type="match status" value="1"/>
</dbReference>
<feature type="transmembrane region" description="Helical" evidence="2">
    <location>
        <begin position="158"/>
        <end position="177"/>
    </location>
</feature>
<feature type="transmembrane region" description="Helical" evidence="2">
    <location>
        <begin position="277"/>
        <end position="297"/>
    </location>
</feature>
<gene>
    <name evidence="4" type="ORF">FRE64_14755</name>
</gene>
<evidence type="ECO:0000256" key="1">
    <source>
        <dbReference type="ARBA" id="ARBA00007362"/>
    </source>
</evidence>
<name>A0A5B8NST2_9CHRO</name>
<dbReference type="EMBL" id="CP042326">
    <property type="protein sequence ID" value="QDZ41090.1"/>
    <property type="molecule type" value="Genomic_DNA"/>
</dbReference>
<dbReference type="KEGG" id="enn:FRE64_14755"/>
<feature type="transmembrane region" description="Helical" evidence="2">
    <location>
        <begin position="38"/>
        <end position="61"/>
    </location>
</feature>